<dbReference type="Proteomes" id="UP001441944">
    <property type="component" value="Unassembled WGS sequence"/>
</dbReference>
<keyword evidence="1" id="KW-0805">Transcription regulation</keyword>
<dbReference type="InterPro" id="IPR009057">
    <property type="entry name" value="Homeodomain-like_sf"/>
</dbReference>
<keyword evidence="3" id="KW-0804">Transcription</keyword>
<name>A0ABQ0AH25_9RHOB</name>
<dbReference type="SUPFAM" id="SSF46689">
    <property type="entry name" value="Homeodomain-like"/>
    <property type="match status" value="1"/>
</dbReference>
<sequence>MTLDTADDDTRERIKRAAIRLFARQGIDGVSVRAILTAADVKNSAGIHYYFRTKDVLIGELVSDALTRTRRARNAALDALEASGAPISVRDVVNLICKVETTETNDPEARTDLPIGFGHMRFISVMQLNHRDKFTQAVEAEGDDSFERCIAHIAKALTEVPRAVLNQRIVFFYQFAQASLSAREAAFVQTKDGGKLWSDPNALENLIDSLTAGLICPGHLA</sequence>
<dbReference type="Gene3D" id="1.10.357.10">
    <property type="entry name" value="Tetracycline Repressor, domain 2"/>
    <property type="match status" value="1"/>
</dbReference>
<dbReference type="PROSITE" id="PS50977">
    <property type="entry name" value="HTH_TETR_2"/>
    <property type="match status" value="1"/>
</dbReference>
<feature type="domain" description="HTH tetR-type" evidence="5">
    <location>
        <begin position="8"/>
        <end position="69"/>
    </location>
</feature>
<dbReference type="InterPro" id="IPR050109">
    <property type="entry name" value="HTH-type_TetR-like_transc_reg"/>
</dbReference>
<evidence type="ECO:0000256" key="4">
    <source>
        <dbReference type="PROSITE-ProRule" id="PRU00335"/>
    </source>
</evidence>
<feature type="DNA-binding region" description="H-T-H motif" evidence="4">
    <location>
        <begin position="32"/>
        <end position="51"/>
    </location>
</feature>
<evidence type="ECO:0000256" key="1">
    <source>
        <dbReference type="ARBA" id="ARBA00023015"/>
    </source>
</evidence>
<evidence type="ECO:0000313" key="7">
    <source>
        <dbReference type="Proteomes" id="UP001441944"/>
    </source>
</evidence>
<dbReference type="InterPro" id="IPR001647">
    <property type="entry name" value="HTH_TetR"/>
</dbReference>
<organism evidence="6 7">
    <name type="scientific">Pseudophaeobacter arcticus</name>
    <dbReference type="NCBI Taxonomy" id="385492"/>
    <lineage>
        <taxon>Bacteria</taxon>
        <taxon>Pseudomonadati</taxon>
        <taxon>Pseudomonadota</taxon>
        <taxon>Alphaproteobacteria</taxon>
        <taxon>Rhodobacterales</taxon>
        <taxon>Paracoccaceae</taxon>
        <taxon>Pseudophaeobacter</taxon>
    </lineage>
</organism>
<reference evidence="6 7" key="1">
    <citation type="submission" date="2024-04" db="EMBL/GenBank/DDBJ databases">
        <title>Draft genome sequence of Pseudophaeobacter arcticus NBRC 116598.</title>
        <authorList>
            <person name="Miyakawa T."/>
            <person name="Kusuya Y."/>
            <person name="Miura T."/>
        </authorList>
    </citation>
    <scope>NUCLEOTIDE SEQUENCE [LARGE SCALE GENOMIC DNA]</scope>
    <source>
        <strain evidence="6 7">SU-CL00105</strain>
    </source>
</reference>
<protein>
    <recommendedName>
        <fullName evidence="5">HTH tetR-type domain-containing protein</fullName>
    </recommendedName>
</protein>
<keyword evidence="2 4" id="KW-0238">DNA-binding</keyword>
<dbReference type="RefSeq" id="WP_348157740.1">
    <property type="nucleotide sequence ID" value="NZ_BAABWU010000001.1"/>
</dbReference>
<evidence type="ECO:0000259" key="5">
    <source>
        <dbReference type="PROSITE" id="PS50977"/>
    </source>
</evidence>
<dbReference type="Pfam" id="PF00440">
    <property type="entry name" value="TetR_N"/>
    <property type="match status" value="1"/>
</dbReference>
<comment type="caution">
    <text evidence="6">The sequence shown here is derived from an EMBL/GenBank/DDBJ whole genome shotgun (WGS) entry which is preliminary data.</text>
</comment>
<evidence type="ECO:0000256" key="2">
    <source>
        <dbReference type="ARBA" id="ARBA00023125"/>
    </source>
</evidence>
<dbReference type="PANTHER" id="PTHR30055:SF234">
    <property type="entry name" value="HTH-TYPE TRANSCRIPTIONAL REGULATOR BETI"/>
    <property type="match status" value="1"/>
</dbReference>
<evidence type="ECO:0000313" key="6">
    <source>
        <dbReference type="EMBL" id="GAA6195160.1"/>
    </source>
</evidence>
<gene>
    <name evidence="6" type="ORF">NBRC116598_06040</name>
</gene>
<keyword evidence="7" id="KW-1185">Reference proteome</keyword>
<dbReference type="PANTHER" id="PTHR30055">
    <property type="entry name" value="HTH-TYPE TRANSCRIPTIONAL REGULATOR RUTR"/>
    <property type="match status" value="1"/>
</dbReference>
<proteinExistence type="predicted"/>
<accession>A0ABQ0AH25</accession>
<dbReference type="EMBL" id="BAABWU010000001">
    <property type="protein sequence ID" value="GAA6195160.1"/>
    <property type="molecule type" value="Genomic_DNA"/>
</dbReference>
<evidence type="ECO:0000256" key="3">
    <source>
        <dbReference type="ARBA" id="ARBA00023163"/>
    </source>
</evidence>